<feature type="domain" description="DNA-directed DNA polymerase family B multifunctional" evidence="21">
    <location>
        <begin position="645"/>
        <end position="891"/>
    </location>
</feature>
<dbReference type="GO" id="GO:0006297">
    <property type="term" value="P:nucleotide-excision repair, DNA gap filling"/>
    <property type="evidence" value="ECO:0007669"/>
    <property type="project" value="TreeGrafter"/>
</dbReference>
<evidence type="ECO:0000259" key="21">
    <source>
        <dbReference type="Pfam" id="PF00136"/>
    </source>
</evidence>
<dbReference type="InterPro" id="IPR025687">
    <property type="entry name" value="Znf-C4pol"/>
</dbReference>
<keyword evidence="13" id="KW-0269">Exonuclease</keyword>
<dbReference type="Gene3D" id="3.30.420.10">
    <property type="entry name" value="Ribonuclease H-like superfamily/Ribonuclease H"/>
    <property type="match status" value="1"/>
</dbReference>
<evidence type="ECO:0000259" key="23">
    <source>
        <dbReference type="Pfam" id="PF14260"/>
    </source>
</evidence>
<evidence type="ECO:0000256" key="19">
    <source>
        <dbReference type="ARBA" id="ARBA00049244"/>
    </source>
</evidence>
<keyword evidence="10 20" id="KW-0863">Zinc-finger</keyword>
<feature type="domain" description="C4-type zinc-finger of DNA polymerase delta" evidence="23">
    <location>
        <begin position="930"/>
        <end position="1001"/>
    </location>
</feature>
<dbReference type="PANTHER" id="PTHR10322:SF23">
    <property type="entry name" value="DNA POLYMERASE DELTA CATALYTIC SUBUNIT"/>
    <property type="match status" value="1"/>
</dbReference>
<dbReference type="GO" id="GO:0043625">
    <property type="term" value="C:delta DNA polymerase complex"/>
    <property type="evidence" value="ECO:0007669"/>
    <property type="project" value="TreeGrafter"/>
</dbReference>
<evidence type="ECO:0000256" key="11">
    <source>
        <dbReference type="ARBA" id="ARBA00022801"/>
    </source>
</evidence>
<evidence type="ECO:0000313" key="24">
    <source>
        <dbReference type="EMBL" id="KAG5179249.1"/>
    </source>
</evidence>
<keyword evidence="7 20" id="KW-0235">DNA replication</keyword>
<dbReference type="NCBIfam" id="TIGR00592">
    <property type="entry name" value="pol2"/>
    <property type="match status" value="1"/>
</dbReference>
<evidence type="ECO:0000256" key="2">
    <source>
        <dbReference type="ARBA" id="ARBA00004123"/>
    </source>
</evidence>
<evidence type="ECO:0000256" key="4">
    <source>
        <dbReference type="ARBA" id="ARBA00022485"/>
    </source>
</evidence>
<evidence type="ECO:0000256" key="15">
    <source>
        <dbReference type="ARBA" id="ARBA00023004"/>
    </source>
</evidence>
<dbReference type="PROSITE" id="PS00116">
    <property type="entry name" value="DNA_POLYMERASE_B"/>
    <property type="match status" value="1"/>
</dbReference>
<dbReference type="InterPro" id="IPR036397">
    <property type="entry name" value="RNaseH_sf"/>
</dbReference>
<dbReference type="SUPFAM" id="SSF56672">
    <property type="entry name" value="DNA/RNA polymerases"/>
    <property type="match status" value="1"/>
</dbReference>
<dbReference type="PANTHER" id="PTHR10322">
    <property type="entry name" value="DNA POLYMERASE CATALYTIC SUBUNIT"/>
    <property type="match status" value="1"/>
</dbReference>
<dbReference type="Pfam" id="PF03104">
    <property type="entry name" value="DNA_pol_B_exo1"/>
    <property type="match status" value="1"/>
</dbReference>
<dbReference type="CDD" id="cd05777">
    <property type="entry name" value="DNA_polB_delta_exo"/>
    <property type="match status" value="1"/>
</dbReference>
<dbReference type="InterPro" id="IPR050240">
    <property type="entry name" value="DNA_pol_type-B"/>
</dbReference>
<dbReference type="FunFam" id="3.30.420.10:FF:000004">
    <property type="entry name" value="DNA polymerase"/>
    <property type="match status" value="1"/>
</dbReference>
<dbReference type="InterPro" id="IPR006134">
    <property type="entry name" value="DNA-dir_DNA_pol_B_multi_dom"/>
</dbReference>
<dbReference type="SMART" id="SM00486">
    <property type="entry name" value="POLBc"/>
    <property type="match status" value="1"/>
</dbReference>
<protein>
    <recommendedName>
        <fullName evidence="20">DNA polymerase</fullName>
        <ecNumber evidence="20">2.7.7.7</ecNumber>
    </recommendedName>
</protein>
<keyword evidence="16 20" id="KW-0411">Iron-sulfur</keyword>
<dbReference type="Gene3D" id="3.90.1600.10">
    <property type="entry name" value="Palm domain of DNA polymerase"/>
    <property type="match status" value="1"/>
</dbReference>
<comment type="subcellular location">
    <subcellularLocation>
        <location evidence="2 20">Nucleus</location>
    </subcellularLocation>
</comment>
<comment type="similarity">
    <text evidence="3 20">Belongs to the DNA polymerase type-B family.</text>
</comment>
<evidence type="ECO:0000256" key="13">
    <source>
        <dbReference type="ARBA" id="ARBA00022839"/>
    </source>
</evidence>
<sequence>MAPLNTATDSLAFQWVDLDMSGAAPLSIDPATSHPPTQQSPEPKITPIIRMYGVTEAGHSVFAHVRGFTPYLYAPAPPGFEQRHATGLMEGLNAAIMGRGRGDERELKSPCLGVLVLKNKTSLLGFNNGGERHFMQIYLAMPSLVNKVKTLLTDGVHATGFGTIRCTTTFESNVPFVLRFMVDRKVQGANWIELPKGTYSVREPKDRLSRCQVEVDVFYYHMISHPCEGRWSRLAPLRILSFDIECMGRKGVFPEADKDPVIQIASAVSVQGQDGLIVKNVFTLGGCDRINGAHVISCDTEAKLLMGWADFVRKADPDIITGYNIQNFDVPYLLNRAAALKKQYPSVARFGEWGRLKGQLCRMKDTTFQSSAYGKRENVETTIDGRVMFDMLPYFFRNHKLSSYSLNSVSAEFLGQQKDDVHHSIISDLQRGSDEDRRRLAMYCLKDAHLPLLLMEKLSVMVNYIEMARVTGVPLGFLLTRGQQIKVYSMLLRKCKTENLLIPNLAKHGADQEGYEGATVIDPKKAYYTEPIATLDFASLYPSIMQAYNLCYSTLVHKDDLASLSADQYQTSPSGDVFVRAEVHKGVLPVILDELLAARKRAKKDMALATDPMEYAVQNGRQLALKVSQSDTATNACTPPLLAQLFKTKEYVESQYTIANGYSADAEVVYGDTDSVMVKFGTKTVAEAMPLAEKAAEEVSKIFPRPIKLEFEKVYWPYLLMNKKRYAGLLWTRPDKYDKMDTKGLETVRRDNCMLVRKVVETCLHKILIDRDVDGAIAYSKEVISQLLQDRMDISLLVITKALAKSADMEGYTAKQAHVELAMRMRRRDPGTAPNVGDRVPYVIIEKGKGTPAYERSEDPVYVLENNLPIDTGYYLTNQLAKPLTRLFEPIIENPQTLLAGAHTRTVVKKTPAARKGGIVMFATVKKNKCMACKTPMDDGEGTLCKHCAPREAEIYQQKQAELNKQEVMYARLWTQCQNCQGARYEDVICSNQDCPIFYKRKKAQIDLREAQDVINRFAW</sequence>
<comment type="cofactor">
    <cofactor evidence="1 20">
        <name>[4Fe-4S] cluster</name>
        <dbReference type="ChEBI" id="CHEBI:49883"/>
    </cofactor>
</comment>
<dbReference type="FunFam" id="1.10.132.60:FF:000001">
    <property type="entry name" value="DNA polymerase"/>
    <property type="match status" value="1"/>
</dbReference>
<dbReference type="AlphaFoldDB" id="A0A835YQA9"/>
<keyword evidence="9 20" id="KW-0479">Metal-binding</keyword>
<evidence type="ECO:0000256" key="5">
    <source>
        <dbReference type="ARBA" id="ARBA00022679"/>
    </source>
</evidence>
<dbReference type="Pfam" id="PF14260">
    <property type="entry name" value="zf-C4pol"/>
    <property type="match status" value="1"/>
</dbReference>
<keyword evidence="15 20" id="KW-0408">Iron</keyword>
<dbReference type="GO" id="GO:0000166">
    <property type="term" value="F:nucleotide binding"/>
    <property type="evidence" value="ECO:0007669"/>
    <property type="project" value="InterPro"/>
</dbReference>
<accession>A0A835YQA9</accession>
<name>A0A835YQA9_9STRA</name>
<evidence type="ECO:0000313" key="25">
    <source>
        <dbReference type="Proteomes" id="UP000664859"/>
    </source>
</evidence>
<keyword evidence="12 20" id="KW-0862">Zinc</keyword>
<proteinExistence type="inferred from homology"/>
<dbReference type="Pfam" id="PF00136">
    <property type="entry name" value="DNA_pol_B"/>
    <property type="match status" value="2"/>
</dbReference>
<dbReference type="PRINTS" id="PR00106">
    <property type="entry name" value="DNAPOLB"/>
</dbReference>
<dbReference type="OrthoDB" id="2414538at2759"/>
<evidence type="ECO:0000256" key="6">
    <source>
        <dbReference type="ARBA" id="ARBA00022695"/>
    </source>
</evidence>
<evidence type="ECO:0000256" key="14">
    <source>
        <dbReference type="ARBA" id="ARBA00022932"/>
    </source>
</evidence>
<keyword evidence="17 20" id="KW-0238">DNA-binding</keyword>
<evidence type="ECO:0000256" key="8">
    <source>
        <dbReference type="ARBA" id="ARBA00022722"/>
    </source>
</evidence>
<dbReference type="InterPro" id="IPR006133">
    <property type="entry name" value="DNA-dir_DNA_pol_B_exonuc"/>
</dbReference>
<dbReference type="InterPro" id="IPR043502">
    <property type="entry name" value="DNA/RNA_pol_sf"/>
</dbReference>
<keyword evidence="14 20" id="KW-0239">DNA-directed DNA polymerase</keyword>
<evidence type="ECO:0000256" key="3">
    <source>
        <dbReference type="ARBA" id="ARBA00005755"/>
    </source>
</evidence>
<dbReference type="Gene3D" id="2.40.50.730">
    <property type="match status" value="2"/>
</dbReference>
<evidence type="ECO:0000256" key="1">
    <source>
        <dbReference type="ARBA" id="ARBA00001966"/>
    </source>
</evidence>
<keyword evidence="25" id="KW-1185">Reference proteome</keyword>
<evidence type="ECO:0000256" key="12">
    <source>
        <dbReference type="ARBA" id="ARBA00022833"/>
    </source>
</evidence>
<evidence type="ECO:0000256" key="20">
    <source>
        <dbReference type="RuleBase" id="RU000442"/>
    </source>
</evidence>
<keyword evidence="4 20" id="KW-0004">4Fe-4S</keyword>
<gene>
    <name evidence="24" type="ORF">JKP88DRAFT_270411</name>
</gene>
<dbReference type="GO" id="GO:0006287">
    <property type="term" value="P:base-excision repair, gap-filling"/>
    <property type="evidence" value="ECO:0007669"/>
    <property type="project" value="TreeGrafter"/>
</dbReference>
<comment type="caution">
    <text evidence="24">The sequence shown here is derived from an EMBL/GenBank/DDBJ whole genome shotgun (WGS) entry which is preliminary data.</text>
</comment>
<dbReference type="GO" id="GO:0045004">
    <property type="term" value="P:DNA replication proofreading"/>
    <property type="evidence" value="ECO:0007669"/>
    <property type="project" value="TreeGrafter"/>
</dbReference>
<dbReference type="InterPro" id="IPR042087">
    <property type="entry name" value="DNA_pol_B_thumb"/>
</dbReference>
<dbReference type="Gene3D" id="1.10.132.60">
    <property type="entry name" value="DNA polymerase family B, C-terminal domain"/>
    <property type="match status" value="1"/>
</dbReference>
<dbReference type="GO" id="GO:0003887">
    <property type="term" value="F:DNA-directed DNA polymerase activity"/>
    <property type="evidence" value="ECO:0007669"/>
    <property type="project" value="UniProtKB-KW"/>
</dbReference>
<evidence type="ECO:0000256" key="17">
    <source>
        <dbReference type="ARBA" id="ARBA00023125"/>
    </source>
</evidence>
<dbReference type="GO" id="GO:0003677">
    <property type="term" value="F:DNA binding"/>
    <property type="evidence" value="ECO:0007669"/>
    <property type="project" value="UniProtKB-KW"/>
</dbReference>
<keyword evidence="8" id="KW-0540">Nuclease</keyword>
<reference evidence="24" key="1">
    <citation type="submission" date="2021-02" db="EMBL/GenBank/DDBJ databases">
        <title>First Annotated Genome of the Yellow-green Alga Tribonema minus.</title>
        <authorList>
            <person name="Mahan K.M."/>
        </authorList>
    </citation>
    <scope>NUCLEOTIDE SEQUENCE</scope>
    <source>
        <strain evidence="24">UTEX B ZZ1240</strain>
    </source>
</reference>
<dbReference type="Gene3D" id="1.10.287.690">
    <property type="entry name" value="Helix hairpin bin"/>
    <property type="match status" value="1"/>
</dbReference>
<dbReference type="GO" id="GO:0008296">
    <property type="term" value="F:3'-5'-DNA exonuclease activity"/>
    <property type="evidence" value="ECO:0007669"/>
    <property type="project" value="TreeGrafter"/>
</dbReference>
<dbReference type="EMBL" id="JAFCMP010000490">
    <property type="protein sequence ID" value="KAG5179249.1"/>
    <property type="molecule type" value="Genomic_DNA"/>
</dbReference>
<evidence type="ECO:0000256" key="7">
    <source>
        <dbReference type="ARBA" id="ARBA00022705"/>
    </source>
</evidence>
<dbReference type="InterPro" id="IPR012337">
    <property type="entry name" value="RNaseH-like_sf"/>
</dbReference>
<dbReference type="GO" id="GO:0008270">
    <property type="term" value="F:zinc ion binding"/>
    <property type="evidence" value="ECO:0007669"/>
    <property type="project" value="UniProtKB-KW"/>
</dbReference>
<keyword evidence="6 20" id="KW-0548">Nucleotidyltransferase</keyword>
<organism evidence="24 25">
    <name type="scientific">Tribonema minus</name>
    <dbReference type="NCBI Taxonomy" id="303371"/>
    <lineage>
        <taxon>Eukaryota</taxon>
        <taxon>Sar</taxon>
        <taxon>Stramenopiles</taxon>
        <taxon>Ochrophyta</taxon>
        <taxon>PX clade</taxon>
        <taxon>Xanthophyceae</taxon>
        <taxon>Tribonematales</taxon>
        <taxon>Tribonemataceae</taxon>
        <taxon>Tribonema</taxon>
    </lineage>
</organism>
<dbReference type="EC" id="2.7.7.7" evidence="20"/>
<dbReference type="InterPro" id="IPR017964">
    <property type="entry name" value="DNA-dir_DNA_pol_B_CS"/>
</dbReference>
<evidence type="ECO:0000256" key="18">
    <source>
        <dbReference type="ARBA" id="ARBA00023242"/>
    </source>
</evidence>
<dbReference type="SUPFAM" id="SSF53098">
    <property type="entry name" value="Ribonuclease H-like"/>
    <property type="match status" value="1"/>
</dbReference>
<feature type="domain" description="DNA-directed DNA polymerase family B multifunctional" evidence="21">
    <location>
        <begin position="474"/>
        <end position="628"/>
    </location>
</feature>
<comment type="catalytic activity">
    <reaction evidence="19 20">
        <text>DNA(n) + a 2'-deoxyribonucleoside 5'-triphosphate = DNA(n+1) + diphosphate</text>
        <dbReference type="Rhea" id="RHEA:22508"/>
        <dbReference type="Rhea" id="RHEA-COMP:17339"/>
        <dbReference type="Rhea" id="RHEA-COMP:17340"/>
        <dbReference type="ChEBI" id="CHEBI:33019"/>
        <dbReference type="ChEBI" id="CHEBI:61560"/>
        <dbReference type="ChEBI" id="CHEBI:173112"/>
        <dbReference type="EC" id="2.7.7.7"/>
    </reaction>
</comment>
<evidence type="ECO:0000256" key="16">
    <source>
        <dbReference type="ARBA" id="ARBA00023014"/>
    </source>
</evidence>
<evidence type="ECO:0000256" key="10">
    <source>
        <dbReference type="ARBA" id="ARBA00022771"/>
    </source>
</evidence>
<dbReference type="InterPro" id="IPR023211">
    <property type="entry name" value="DNA_pol_palm_dom_sf"/>
</dbReference>
<dbReference type="InterPro" id="IPR006172">
    <property type="entry name" value="DNA-dir_DNA_pol_B"/>
</dbReference>
<dbReference type="Proteomes" id="UP000664859">
    <property type="component" value="Unassembled WGS sequence"/>
</dbReference>
<dbReference type="CDD" id="cd05533">
    <property type="entry name" value="POLBc_delta"/>
    <property type="match status" value="1"/>
</dbReference>
<keyword evidence="18 20" id="KW-0539">Nucleus</keyword>
<feature type="domain" description="DNA-directed DNA polymerase family B exonuclease" evidence="22">
    <location>
        <begin position="168"/>
        <end position="409"/>
    </location>
</feature>
<dbReference type="GO" id="GO:0051539">
    <property type="term" value="F:4 iron, 4 sulfur cluster binding"/>
    <property type="evidence" value="ECO:0007669"/>
    <property type="project" value="UniProtKB-KW"/>
</dbReference>
<keyword evidence="11" id="KW-0378">Hydrolase</keyword>
<evidence type="ECO:0000256" key="9">
    <source>
        <dbReference type="ARBA" id="ARBA00022723"/>
    </source>
</evidence>
<keyword evidence="5 20" id="KW-0808">Transferase</keyword>
<evidence type="ECO:0000259" key="22">
    <source>
        <dbReference type="Pfam" id="PF03104"/>
    </source>
</evidence>